<dbReference type="EMBL" id="JACHGT010000013">
    <property type="protein sequence ID" value="MBB6037802.1"/>
    <property type="molecule type" value="Genomic_DNA"/>
</dbReference>
<accession>A0A841FW87</accession>
<organism evidence="2 3">
    <name type="scientific">Phytomonospora endophytica</name>
    <dbReference type="NCBI Taxonomy" id="714109"/>
    <lineage>
        <taxon>Bacteria</taxon>
        <taxon>Bacillati</taxon>
        <taxon>Actinomycetota</taxon>
        <taxon>Actinomycetes</taxon>
        <taxon>Micromonosporales</taxon>
        <taxon>Micromonosporaceae</taxon>
        <taxon>Phytomonospora</taxon>
    </lineage>
</organism>
<dbReference type="Proteomes" id="UP000548476">
    <property type="component" value="Unassembled WGS sequence"/>
</dbReference>
<evidence type="ECO:0000313" key="2">
    <source>
        <dbReference type="EMBL" id="MBB6037802.1"/>
    </source>
</evidence>
<evidence type="ECO:0000256" key="1">
    <source>
        <dbReference type="SAM" id="MobiDB-lite"/>
    </source>
</evidence>
<keyword evidence="3" id="KW-1185">Reference proteome</keyword>
<sequence length="136" mass="14597">MKQEKESVGPSGLKVDLDYLTEAGKVLLPRLATVHSMAAGQIHLSSRNDAGVMRRPGSGGQEESLAWAKWRELRDLLQTLAGETASNVDDSGMGLLRVVELYGGADAENVERLHTPVPPVPGDPLPAEAYAPREDL</sequence>
<proteinExistence type="predicted"/>
<gene>
    <name evidence="2" type="ORF">HNR73_005680</name>
</gene>
<evidence type="ECO:0000313" key="3">
    <source>
        <dbReference type="Proteomes" id="UP000548476"/>
    </source>
</evidence>
<reference evidence="2 3" key="1">
    <citation type="submission" date="2020-08" db="EMBL/GenBank/DDBJ databases">
        <title>Genomic Encyclopedia of Type Strains, Phase IV (KMG-IV): sequencing the most valuable type-strain genomes for metagenomic binning, comparative biology and taxonomic classification.</title>
        <authorList>
            <person name="Goeker M."/>
        </authorList>
    </citation>
    <scope>NUCLEOTIDE SEQUENCE [LARGE SCALE GENOMIC DNA]</scope>
    <source>
        <strain evidence="2 3">YIM 65646</strain>
    </source>
</reference>
<dbReference type="RefSeq" id="WP_184790606.1">
    <property type="nucleotide sequence ID" value="NZ_BONT01000053.1"/>
</dbReference>
<feature type="region of interest" description="Disordered" evidence="1">
    <location>
        <begin position="112"/>
        <end position="136"/>
    </location>
</feature>
<protein>
    <submittedName>
        <fullName evidence="2">Uncharacterized protein</fullName>
    </submittedName>
</protein>
<comment type="caution">
    <text evidence="2">The sequence shown here is derived from an EMBL/GenBank/DDBJ whole genome shotgun (WGS) entry which is preliminary data.</text>
</comment>
<name>A0A841FW87_9ACTN</name>
<dbReference type="AlphaFoldDB" id="A0A841FW87"/>